<dbReference type="GO" id="GO:0005524">
    <property type="term" value="F:ATP binding"/>
    <property type="evidence" value="ECO:0007669"/>
    <property type="project" value="UniProtKB-KW"/>
</dbReference>
<dbReference type="Gene3D" id="3.40.50.300">
    <property type="entry name" value="P-loop containing nucleotide triphosphate hydrolases"/>
    <property type="match status" value="2"/>
</dbReference>
<evidence type="ECO:0000256" key="2">
    <source>
        <dbReference type="ARBA" id="ARBA00022801"/>
    </source>
</evidence>
<dbReference type="Pfam" id="PF13307">
    <property type="entry name" value="Helicase_C_2"/>
    <property type="match status" value="1"/>
</dbReference>
<protein>
    <submittedName>
        <fullName evidence="6">DNA helicase</fullName>
    </submittedName>
</protein>
<dbReference type="InterPro" id="IPR045028">
    <property type="entry name" value="DinG/Rad3-like"/>
</dbReference>
<dbReference type="PANTHER" id="PTHR11472">
    <property type="entry name" value="DNA REPAIR DEAD HELICASE RAD3/XP-D SUBFAMILY MEMBER"/>
    <property type="match status" value="1"/>
</dbReference>
<accession>A0A5J6MPC9</accession>
<evidence type="ECO:0000256" key="3">
    <source>
        <dbReference type="ARBA" id="ARBA00022840"/>
    </source>
</evidence>
<dbReference type="InterPro" id="IPR027417">
    <property type="entry name" value="P-loop_NTPase"/>
</dbReference>
<dbReference type="OrthoDB" id="9805194at2"/>
<evidence type="ECO:0000256" key="1">
    <source>
        <dbReference type="ARBA" id="ARBA00022741"/>
    </source>
</evidence>
<dbReference type="PANTHER" id="PTHR11472:SF34">
    <property type="entry name" value="REGULATOR OF TELOMERE ELONGATION HELICASE 1"/>
    <property type="match status" value="1"/>
</dbReference>
<dbReference type="GO" id="GO:0003678">
    <property type="term" value="F:DNA helicase activity"/>
    <property type="evidence" value="ECO:0007669"/>
    <property type="project" value="TreeGrafter"/>
</dbReference>
<comment type="similarity">
    <text evidence="4">Belongs to the helicase family. DinG subfamily.</text>
</comment>
<proteinExistence type="inferred from homology"/>
<organism evidence="6 7">
    <name type="scientific">Hypericibacter terrae</name>
    <dbReference type="NCBI Taxonomy" id="2602015"/>
    <lineage>
        <taxon>Bacteria</taxon>
        <taxon>Pseudomonadati</taxon>
        <taxon>Pseudomonadota</taxon>
        <taxon>Alphaproteobacteria</taxon>
        <taxon>Rhodospirillales</taxon>
        <taxon>Dongiaceae</taxon>
        <taxon>Hypericibacter</taxon>
    </lineage>
</organism>
<evidence type="ECO:0000259" key="5">
    <source>
        <dbReference type="PROSITE" id="PS51193"/>
    </source>
</evidence>
<evidence type="ECO:0000256" key="4">
    <source>
        <dbReference type="ARBA" id="ARBA00038058"/>
    </source>
</evidence>
<name>A0A5J6MPC9_9PROT</name>
<keyword evidence="6" id="KW-0347">Helicase</keyword>
<dbReference type="GO" id="GO:0003676">
    <property type="term" value="F:nucleic acid binding"/>
    <property type="evidence" value="ECO:0007669"/>
    <property type="project" value="InterPro"/>
</dbReference>
<dbReference type="Proteomes" id="UP000326202">
    <property type="component" value="Chromosome"/>
</dbReference>
<dbReference type="RefSeq" id="WP_151179309.1">
    <property type="nucleotide sequence ID" value="NZ_CP042906.1"/>
</dbReference>
<dbReference type="SUPFAM" id="SSF52540">
    <property type="entry name" value="P-loop containing nucleoside triphosphate hydrolases"/>
    <property type="match status" value="1"/>
</dbReference>
<feature type="domain" description="Helicase ATP-binding" evidence="5">
    <location>
        <begin position="220"/>
        <end position="500"/>
    </location>
</feature>
<evidence type="ECO:0000313" key="7">
    <source>
        <dbReference type="Proteomes" id="UP000326202"/>
    </source>
</evidence>
<dbReference type="EMBL" id="CP042906">
    <property type="protein sequence ID" value="QEX19223.1"/>
    <property type="molecule type" value="Genomic_DNA"/>
</dbReference>
<keyword evidence="2" id="KW-0378">Hydrolase</keyword>
<dbReference type="GO" id="GO:0016818">
    <property type="term" value="F:hydrolase activity, acting on acid anhydrides, in phosphorus-containing anhydrides"/>
    <property type="evidence" value="ECO:0007669"/>
    <property type="project" value="InterPro"/>
</dbReference>
<dbReference type="InterPro" id="IPR014013">
    <property type="entry name" value="Helic_SF1/SF2_ATP-bd_DinG/Rad3"/>
</dbReference>
<dbReference type="GO" id="GO:0006139">
    <property type="term" value="P:nucleobase-containing compound metabolic process"/>
    <property type="evidence" value="ECO:0007669"/>
    <property type="project" value="InterPro"/>
</dbReference>
<dbReference type="AlphaFoldDB" id="A0A5J6MPC9"/>
<reference evidence="6 7" key="1">
    <citation type="submission" date="2019-08" db="EMBL/GenBank/DDBJ databases">
        <title>Hyperibacter terrae gen. nov., sp. nov. and Hyperibacter viscosus sp. nov., two new members in the family Rhodospirillaceae isolated from the rhizosphere of Hypericum perforatum.</title>
        <authorList>
            <person name="Noviana Z."/>
        </authorList>
    </citation>
    <scope>NUCLEOTIDE SEQUENCE [LARGE SCALE GENOMIC DNA]</scope>
    <source>
        <strain evidence="6 7">R5913</strain>
    </source>
</reference>
<keyword evidence="3" id="KW-0067">ATP-binding</keyword>
<dbReference type="InterPro" id="IPR006555">
    <property type="entry name" value="ATP-dep_Helicase_C"/>
</dbReference>
<gene>
    <name evidence="6" type="ORF">FRZ44_45360</name>
</gene>
<keyword evidence="7" id="KW-1185">Reference proteome</keyword>
<keyword evidence="1" id="KW-0547">Nucleotide-binding</keyword>
<sequence length="932" mass="101818">MNGLTSTSLPRPRTVLRLPEAPSIAVGHAQAAIASPDGEVRLVDLAKAAAALRERPAMLVHAPVTLRRLGLENLPALDLLELFAFVRPARFCLPTPRGLARSLGLPVPADLESEAGMLPEIAGALLAELGDETDLKPHQLRRRRAIASAMAAGGWRWGPAVMEALDGVLRPEELDRVHPTSARAQSALSVWEDLPDWAEHAPEPPPGHIGVDPAEARQRLAQLLGEGAEARPQQADYASAAAAAFAPREREGEPNFVLAEAGTGVGKTLGYIAPASLWAEKNDGTVWISTFTRNLQHQIDGELDRLYPDPAIKTLKAVVRKGRENYLCLLNLEEAVRGLPSRPQDIVALGLMARFGETTRDGDLVGGDFPGWLSDLVGRNRSLGLADRRGECVYSACPHYHRCYIERSIRRARRADIVIANHALVMIQAAIGPEERSLPSRYVFDEGHHLFDAADGTFASHLSGMETGELRRWILGTEGGRGRSRARGLKRRIEDLLAGDEPATQALEEALVAAAALPGEGWHQRLAEKPKGPTEAFLAKVRQQVYARDPDATNPYSLETDVLPMVEGLAEAGAALTRALGHLELPLKTLMARLSARLDEEAEGLDTATRLRIEAMIRALKRRGTMETAGWRAMLEGLGSPCPPQYVEWFGVERVDGRDLDIGMYRHWLDPMLPFAETVASPAQGILVTSATLTDGSGDVEADWRAAEARSGASHLPMPAIRARVPSPFDYANQTRLFVVTDVRKDDLAIVASAYRELILAAGGGALGLFTAIQRLREVYRRLAPALEREGLQLLAQHVDPLDTATLVDIFRAEENASLLGTDAVRDGVDVPGRSLRLVVFDRVPWARPNILHRARRKAMGGKDYDDRLVRLRLKQAFGRLIRRADDHGVFVLLDPMMPSRLKGAFPEGVEFKRVGLAEAVAETRAFLNRPL</sequence>
<dbReference type="PROSITE" id="PS51193">
    <property type="entry name" value="HELICASE_ATP_BIND_2"/>
    <property type="match status" value="1"/>
</dbReference>
<dbReference type="KEGG" id="htq:FRZ44_45360"/>
<dbReference type="SMART" id="SM00491">
    <property type="entry name" value="HELICc2"/>
    <property type="match status" value="1"/>
</dbReference>
<evidence type="ECO:0000313" key="6">
    <source>
        <dbReference type="EMBL" id="QEX19223.1"/>
    </source>
</evidence>